<reference evidence="1" key="2">
    <citation type="journal article" date="2015" name="Fish Shellfish Immunol.">
        <title>Early steps in the European eel (Anguilla anguilla)-Vibrio vulnificus interaction in the gills: Role of the RtxA13 toxin.</title>
        <authorList>
            <person name="Callol A."/>
            <person name="Pajuelo D."/>
            <person name="Ebbesson L."/>
            <person name="Teles M."/>
            <person name="MacKenzie S."/>
            <person name="Amaro C."/>
        </authorList>
    </citation>
    <scope>NUCLEOTIDE SEQUENCE</scope>
</reference>
<organism evidence="1">
    <name type="scientific">Anguilla anguilla</name>
    <name type="common">European freshwater eel</name>
    <name type="synonym">Muraena anguilla</name>
    <dbReference type="NCBI Taxonomy" id="7936"/>
    <lineage>
        <taxon>Eukaryota</taxon>
        <taxon>Metazoa</taxon>
        <taxon>Chordata</taxon>
        <taxon>Craniata</taxon>
        <taxon>Vertebrata</taxon>
        <taxon>Euteleostomi</taxon>
        <taxon>Actinopterygii</taxon>
        <taxon>Neopterygii</taxon>
        <taxon>Teleostei</taxon>
        <taxon>Anguilliformes</taxon>
        <taxon>Anguillidae</taxon>
        <taxon>Anguilla</taxon>
    </lineage>
</organism>
<proteinExistence type="predicted"/>
<dbReference type="AlphaFoldDB" id="A0A0E9VSW0"/>
<evidence type="ECO:0000313" key="1">
    <source>
        <dbReference type="EMBL" id="JAH81184.1"/>
    </source>
</evidence>
<name>A0A0E9VSW0_ANGAN</name>
<accession>A0A0E9VSW0</accession>
<dbReference type="EMBL" id="GBXM01027393">
    <property type="protein sequence ID" value="JAH81184.1"/>
    <property type="molecule type" value="Transcribed_RNA"/>
</dbReference>
<reference evidence="1" key="1">
    <citation type="submission" date="2014-11" db="EMBL/GenBank/DDBJ databases">
        <authorList>
            <person name="Amaro Gonzalez C."/>
        </authorList>
    </citation>
    <scope>NUCLEOTIDE SEQUENCE</scope>
</reference>
<sequence>MILNIVLSLTLLTGCCLCITPSPVLWNF</sequence>
<protein>
    <submittedName>
        <fullName evidence="1">Uncharacterized protein</fullName>
    </submittedName>
</protein>